<sequence>MVWGNHRLAPADRSVILVDSETGVEVDPVVVDRRTGRRIDTEDVVFARGPKASKMDVARYPQIVARR</sequence>
<reference evidence="1 2" key="1">
    <citation type="journal article" date="2004" name="Syst. Appl. Microbiol.">
        <title>Cryptoendolithic actinomycetes from antarctic sandstone rock samples: Micromonospora endolithica sp. nov. and two isolates related to Micromonospora coerulea Jensen 1932.</title>
        <authorList>
            <person name="Hirsch P."/>
            <person name="Mevs U."/>
            <person name="Kroppenstedt R.M."/>
            <person name="Schumann P."/>
            <person name="Stackebrandt E."/>
        </authorList>
    </citation>
    <scope>NUCLEOTIDE SEQUENCE [LARGE SCALE GENOMIC DNA]</scope>
    <source>
        <strain evidence="1 2">JCM 12677</strain>
    </source>
</reference>
<accession>A0A3A9ZJP4</accession>
<protein>
    <submittedName>
        <fullName evidence="1">Uncharacterized protein</fullName>
    </submittedName>
</protein>
<dbReference type="EMBL" id="RBAK01000003">
    <property type="protein sequence ID" value="RKN48449.1"/>
    <property type="molecule type" value="Genomic_DNA"/>
</dbReference>
<name>A0A3A9ZJP4_9ACTN</name>
<evidence type="ECO:0000313" key="2">
    <source>
        <dbReference type="Proteomes" id="UP000281726"/>
    </source>
</evidence>
<dbReference type="RefSeq" id="WP_120727662.1">
    <property type="nucleotide sequence ID" value="NZ_RBAK01000003.1"/>
</dbReference>
<dbReference type="InterPro" id="IPR036388">
    <property type="entry name" value="WH-like_DNA-bd_sf"/>
</dbReference>
<evidence type="ECO:0000313" key="1">
    <source>
        <dbReference type="EMBL" id="RKN48449.1"/>
    </source>
</evidence>
<dbReference type="Gene3D" id="1.10.10.10">
    <property type="entry name" value="Winged helix-like DNA-binding domain superfamily/Winged helix DNA-binding domain"/>
    <property type="match status" value="1"/>
</dbReference>
<keyword evidence="2" id="KW-1185">Reference proteome</keyword>
<comment type="caution">
    <text evidence="1">The sequence shown here is derived from an EMBL/GenBank/DDBJ whole genome shotgun (WGS) entry which is preliminary data.</text>
</comment>
<dbReference type="AlphaFoldDB" id="A0A3A9ZJP4"/>
<dbReference type="OrthoDB" id="9792527at2"/>
<gene>
    <name evidence="1" type="ORF">D7223_10660</name>
</gene>
<proteinExistence type="predicted"/>
<organism evidence="1 2">
    <name type="scientific">Micromonospora endolithica</name>
    <dbReference type="NCBI Taxonomy" id="230091"/>
    <lineage>
        <taxon>Bacteria</taxon>
        <taxon>Bacillati</taxon>
        <taxon>Actinomycetota</taxon>
        <taxon>Actinomycetes</taxon>
        <taxon>Micromonosporales</taxon>
        <taxon>Micromonosporaceae</taxon>
        <taxon>Micromonospora</taxon>
    </lineage>
</organism>
<dbReference type="Proteomes" id="UP000281726">
    <property type="component" value="Unassembled WGS sequence"/>
</dbReference>